<evidence type="ECO:0000313" key="2">
    <source>
        <dbReference type="Proteomes" id="UP000231542"/>
    </source>
</evidence>
<protein>
    <recommendedName>
        <fullName evidence="3">Dipeptidylpeptidase IV N-terminal domain-containing protein</fullName>
    </recommendedName>
</protein>
<accession>A0A2H0YYS3</accession>
<dbReference type="PANTHER" id="PTHR36842:SF1">
    <property type="entry name" value="PROTEIN TOLB"/>
    <property type="match status" value="1"/>
</dbReference>
<gene>
    <name evidence="1" type="ORF">COT24_01225</name>
</gene>
<organism evidence="1 2">
    <name type="scientific">Candidatus Kerfeldbacteria bacterium CG08_land_8_20_14_0_20_40_16</name>
    <dbReference type="NCBI Taxonomy" id="2014244"/>
    <lineage>
        <taxon>Bacteria</taxon>
        <taxon>Candidatus Kerfeldiibacteriota</taxon>
    </lineage>
</organism>
<dbReference type="AlphaFoldDB" id="A0A2H0YYS3"/>
<dbReference type="Proteomes" id="UP000231542">
    <property type="component" value="Unassembled WGS sequence"/>
</dbReference>
<evidence type="ECO:0008006" key="3">
    <source>
        <dbReference type="Google" id="ProtNLM"/>
    </source>
</evidence>
<dbReference type="PANTHER" id="PTHR36842">
    <property type="entry name" value="PROTEIN TOLB HOMOLOG"/>
    <property type="match status" value="1"/>
</dbReference>
<name>A0A2H0YYS3_9BACT</name>
<reference evidence="1 2" key="1">
    <citation type="submission" date="2017-09" db="EMBL/GenBank/DDBJ databases">
        <title>Depth-based differentiation of microbial function through sediment-hosted aquifers and enrichment of novel symbionts in the deep terrestrial subsurface.</title>
        <authorList>
            <person name="Probst A.J."/>
            <person name="Ladd B."/>
            <person name="Jarett J.K."/>
            <person name="Geller-Mcgrath D.E."/>
            <person name="Sieber C.M."/>
            <person name="Emerson J.B."/>
            <person name="Anantharaman K."/>
            <person name="Thomas B.C."/>
            <person name="Malmstrom R."/>
            <person name="Stieglmeier M."/>
            <person name="Klingl A."/>
            <person name="Woyke T."/>
            <person name="Ryan C.M."/>
            <person name="Banfield J.F."/>
        </authorList>
    </citation>
    <scope>NUCLEOTIDE SEQUENCE [LARGE SCALE GENOMIC DNA]</scope>
    <source>
        <strain evidence="1">CG08_land_8_20_14_0_20_40_16</strain>
    </source>
</reference>
<proteinExistence type="predicted"/>
<dbReference type="SUPFAM" id="SSF69304">
    <property type="entry name" value="Tricorn protease N-terminal domain"/>
    <property type="match status" value="1"/>
</dbReference>
<comment type="caution">
    <text evidence="1">The sequence shown here is derived from an EMBL/GenBank/DDBJ whole genome shotgun (WGS) entry which is preliminary data.</text>
</comment>
<dbReference type="Gene3D" id="2.120.10.30">
    <property type="entry name" value="TolB, C-terminal domain"/>
    <property type="match status" value="1"/>
</dbReference>
<dbReference type="EMBL" id="PEXU01000014">
    <property type="protein sequence ID" value="PIS42883.1"/>
    <property type="molecule type" value="Genomic_DNA"/>
</dbReference>
<sequence>MKYLVTILIIIVLAAGGTYFFFLNKPEGKVNFVSVNSNFSLSSAAGLISFVSNRDGNDEIYLTDSSGLFFKRITNTAEREYGPKLSLSSNQIAFFSQSSDYTGIYLFSLSTEEKRLLNITRGFPRSLKISPDDRRLAFLEDFSSKKATGDLYLVDLQTGKVERVASEVQDYNWSSDSNNIIYAIKDPLASITDTKLLFRTIDEKGTLLDEIELFKGGVAPIYLMTSKKIIFLDVKGEFLQLISMTLRGENQKELFTIRIRPQENSSYFMDVNSANNEVLLNIYSDQLLIESLIVSLEEQSVKKLELEANNLEWGSGEAIVYTTEDQSNNSQIWFREGPNSESYQITKEMNNWF</sequence>
<evidence type="ECO:0000313" key="1">
    <source>
        <dbReference type="EMBL" id="PIS42883.1"/>
    </source>
</evidence>
<dbReference type="InterPro" id="IPR011042">
    <property type="entry name" value="6-blade_b-propeller_TolB-like"/>
</dbReference>